<dbReference type="GO" id="GO:0046872">
    <property type="term" value="F:metal ion binding"/>
    <property type="evidence" value="ECO:0007669"/>
    <property type="project" value="UniProtKB-KW"/>
</dbReference>
<proteinExistence type="predicted"/>
<dbReference type="AlphaFoldDB" id="A0A9C7GDS7"/>
<evidence type="ECO:0008006" key="8">
    <source>
        <dbReference type="Google" id="ProtNLM"/>
    </source>
</evidence>
<evidence type="ECO:0000256" key="4">
    <source>
        <dbReference type="ARBA" id="ARBA00023004"/>
    </source>
</evidence>
<sequence>MQQNNAFDNEKLNSLVKGFFHKIHADDLLQNLFKDHDQERIQHHPQTFLSHGFGENQYSQTEIADAHNQLSISDEHFESMVNHFITTLDENGYSEEERNKVREVLRGYKNDVTGKA</sequence>
<dbReference type="InterPro" id="IPR012292">
    <property type="entry name" value="Globin/Proto"/>
</dbReference>
<dbReference type="Proteomes" id="UP000789845">
    <property type="component" value="Unassembled WGS sequence"/>
</dbReference>
<keyword evidence="1" id="KW-0813">Transport</keyword>
<comment type="caution">
    <text evidence="6">The sequence shown here is derived from an EMBL/GenBank/DDBJ whole genome shotgun (WGS) entry which is preliminary data.</text>
</comment>
<keyword evidence="7" id="KW-1185">Reference proteome</keyword>
<reference evidence="6" key="1">
    <citation type="submission" date="2021-10" db="EMBL/GenBank/DDBJ databases">
        <authorList>
            <person name="Criscuolo A."/>
        </authorList>
    </citation>
    <scope>NUCLEOTIDE SEQUENCE</scope>
    <source>
        <strain evidence="6">CIP111885</strain>
    </source>
</reference>
<dbReference type="GO" id="GO:0019825">
    <property type="term" value="F:oxygen binding"/>
    <property type="evidence" value="ECO:0007669"/>
    <property type="project" value="InterPro"/>
</dbReference>
<accession>A0A9C7GDS7</accession>
<gene>
    <name evidence="6" type="ORF">NEOCIP111885_04013</name>
</gene>
<dbReference type="InterPro" id="IPR001486">
    <property type="entry name" value="Hemoglobin_trunc"/>
</dbReference>
<keyword evidence="3 5" id="KW-0479">Metal-binding</keyword>
<feature type="binding site" description="distal binding residue" evidence="5">
    <location>
        <position position="67"/>
    </location>
    <ligand>
        <name>heme</name>
        <dbReference type="ChEBI" id="CHEBI:30413"/>
    </ligand>
    <ligandPart>
        <name>Fe</name>
        <dbReference type="ChEBI" id="CHEBI:18248"/>
    </ligandPart>
</feature>
<dbReference type="GO" id="GO:0020037">
    <property type="term" value="F:heme binding"/>
    <property type="evidence" value="ECO:0007669"/>
    <property type="project" value="InterPro"/>
</dbReference>
<evidence type="ECO:0000313" key="6">
    <source>
        <dbReference type="EMBL" id="CAG9610267.1"/>
    </source>
</evidence>
<dbReference type="InterPro" id="IPR009050">
    <property type="entry name" value="Globin-like_sf"/>
</dbReference>
<name>A0A9C7GDS7_9BACI</name>
<organism evidence="6 7">
    <name type="scientific">Pseudoneobacillus rhizosphaerae</name>
    <dbReference type="NCBI Taxonomy" id="2880968"/>
    <lineage>
        <taxon>Bacteria</taxon>
        <taxon>Bacillati</taxon>
        <taxon>Bacillota</taxon>
        <taxon>Bacilli</taxon>
        <taxon>Bacillales</taxon>
        <taxon>Bacillaceae</taxon>
        <taxon>Pseudoneobacillus</taxon>
    </lineage>
</organism>
<evidence type="ECO:0000256" key="1">
    <source>
        <dbReference type="ARBA" id="ARBA00022448"/>
    </source>
</evidence>
<dbReference type="SUPFAM" id="SSF46458">
    <property type="entry name" value="Globin-like"/>
    <property type="match status" value="1"/>
</dbReference>
<evidence type="ECO:0000313" key="7">
    <source>
        <dbReference type="Proteomes" id="UP000789845"/>
    </source>
</evidence>
<protein>
    <recommendedName>
        <fullName evidence="8">Group 1 truncated hemoglobin</fullName>
    </recommendedName>
</protein>
<dbReference type="Gene3D" id="1.10.490.10">
    <property type="entry name" value="Globins"/>
    <property type="match status" value="1"/>
</dbReference>
<dbReference type="EMBL" id="CAKJTG010000031">
    <property type="protein sequence ID" value="CAG9610267.1"/>
    <property type="molecule type" value="Genomic_DNA"/>
</dbReference>
<dbReference type="Pfam" id="PF01152">
    <property type="entry name" value="Bac_globin"/>
    <property type="match status" value="1"/>
</dbReference>
<dbReference type="CDD" id="cd00454">
    <property type="entry name" value="TrHb1_N"/>
    <property type="match status" value="1"/>
</dbReference>
<evidence type="ECO:0000256" key="2">
    <source>
        <dbReference type="ARBA" id="ARBA00022617"/>
    </source>
</evidence>
<keyword evidence="4 5" id="KW-0408">Iron</keyword>
<evidence type="ECO:0000256" key="5">
    <source>
        <dbReference type="PIRSR" id="PIRSR601486-1"/>
    </source>
</evidence>
<keyword evidence="2 5" id="KW-0349">Heme</keyword>
<dbReference type="RefSeq" id="WP_230498522.1">
    <property type="nucleotide sequence ID" value="NZ_CAKJTG010000031.1"/>
</dbReference>
<evidence type="ECO:0000256" key="3">
    <source>
        <dbReference type="ARBA" id="ARBA00022723"/>
    </source>
</evidence>
<feature type="binding site" description="distal binding residue" evidence="5">
    <location>
        <position position="44"/>
    </location>
    <ligand>
        <name>heme</name>
        <dbReference type="ChEBI" id="CHEBI:30413"/>
    </ligand>
    <ligandPart>
        <name>Fe</name>
        <dbReference type="ChEBI" id="CHEBI:18248"/>
    </ligandPart>
</feature>